<feature type="transmembrane region" description="Helical" evidence="2">
    <location>
        <begin position="100"/>
        <end position="131"/>
    </location>
</feature>
<accession>A0A9P8UMQ9</accession>
<dbReference type="OrthoDB" id="4768211at2759"/>
<gene>
    <name evidence="3" type="ORF">BKA67DRAFT_224914</name>
</gene>
<evidence type="ECO:0000313" key="3">
    <source>
        <dbReference type="EMBL" id="KAH6655053.1"/>
    </source>
</evidence>
<dbReference type="EMBL" id="JAGPXC010000003">
    <property type="protein sequence ID" value="KAH6655053.1"/>
    <property type="molecule type" value="Genomic_DNA"/>
</dbReference>
<protein>
    <submittedName>
        <fullName evidence="3">Uncharacterized protein</fullName>
    </submittedName>
</protein>
<keyword evidence="2" id="KW-0812">Transmembrane</keyword>
<reference evidence="3" key="1">
    <citation type="journal article" date="2021" name="Nat. Commun.">
        <title>Genetic determinants of endophytism in the Arabidopsis root mycobiome.</title>
        <authorList>
            <person name="Mesny F."/>
            <person name="Miyauchi S."/>
            <person name="Thiergart T."/>
            <person name="Pickel B."/>
            <person name="Atanasova L."/>
            <person name="Karlsson M."/>
            <person name="Huettel B."/>
            <person name="Barry K.W."/>
            <person name="Haridas S."/>
            <person name="Chen C."/>
            <person name="Bauer D."/>
            <person name="Andreopoulos W."/>
            <person name="Pangilinan J."/>
            <person name="LaButti K."/>
            <person name="Riley R."/>
            <person name="Lipzen A."/>
            <person name="Clum A."/>
            <person name="Drula E."/>
            <person name="Henrissat B."/>
            <person name="Kohler A."/>
            <person name="Grigoriev I.V."/>
            <person name="Martin F.M."/>
            <person name="Hacquard S."/>
        </authorList>
    </citation>
    <scope>NUCLEOTIDE SEQUENCE</scope>
    <source>
        <strain evidence="3">MPI-SDFR-AT-0073</strain>
    </source>
</reference>
<feature type="compositionally biased region" description="Polar residues" evidence="1">
    <location>
        <begin position="137"/>
        <end position="159"/>
    </location>
</feature>
<keyword evidence="2" id="KW-1133">Transmembrane helix</keyword>
<dbReference type="GeneID" id="70124480"/>
<keyword evidence="4" id="KW-1185">Reference proteome</keyword>
<organism evidence="3 4">
    <name type="scientific">Truncatella angustata</name>
    <dbReference type="NCBI Taxonomy" id="152316"/>
    <lineage>
        <taxon>Eukaryota</taxon>
        <taxon>Fungi</taxon>
        <taxon>Dikarya</taxon>
        <taxon>Ascomycota</taxon>
        <taxon>Pezizomycotina</taxon>
        <taxon>Sordariomycetes</taxon>
        <taxon>Xylariomycetidae</taxon>
        <taxon>Amphisphaeriales</taxon>
        <taxon>Sporocadaceae</taxon>
        <taxon>Truncatella</taxon>
    </lineage>
</organism>
<evidence type="ECO:0000313" key="4">
    <source>
        <dbReference type="Proteomes" id="UP000758603"/>
    </source>
</evidence>
<keyword evidence="2" id="KW-0472">Membrane</keyword>
<feature type="region of interest" description="Disordered" evidence="1">
    <location>
        <begin position="137"/>
        <end position="220"/>
    </location>
</feature>
<comment type="caution">
    <text evidence="3">The sequence shown here is derived from an EMBL/GenBank/DDBJ whole genome shotgun (WGS) entry which is preliminary data.</text>
</comment>
<dbReference type="RefSeq" id="XP_045959318.1">
    <property type="nucleotide sequence ID" value="XM_046095587.1"/>
</dbReference>
<proteinExistence type="predicted"/>
<dbReference type="AlphaFoldDB" id="A0A9P8UMQ9"/>
<evidence type="ECO:0000256" key="1">
    <source>
        <dbReference type="SAM" id="MobiDB-lite"/>
    </source>
</evidence>
<feature type="transmembrane region" description="Helical" evidence="2">
    <location>
        <begin position="20"/>
        <end position="41"/>
    </location>
</feature>
<sequence>MSSVDWQTPLSSTLGLVLTSIGYSLTALYWAVVWLALQVVAKAPAYLYKTVSIVATPLTYPLYYIWRAVAFILSPVWALGRMVSGMGSWVVGVIVKFKYLYIYFSVAALIGIFSACMLYGTSSIVFSLLGISPSSHPARRQTQGGPQSSNSRYELQEQSPWGDGDEQDRTSSSSSDSDDFPPRLGQPQRRSNKPVLTNREFEQAYRQAKSTRLSPIKPSRRFRGLLAQTIHEESSESG</sequence>
<evidence type="ECO:0000256" key="2">
    <source>
        <dbReference type="SAM" id="Phobius"/>
    </source>
</evidence>
<dbReference type="Proteomes" id="UP000758603">
    <property type="component" value="Unassembled WGS sequence"/>
</dbReference>
<name>A0A9P8UMQ9_9PEZI</name>